<dbReference type="SUPFAM" id="SSF47384">
    <property type="entry name" value="Homodimeric domain of signal transducing histidine kinase"/>
    <property type="match status" value="1"/>
</dbReference>
<feature type="domain" description="Histidine kinase" evidence="9">
    <location>
        <begin position="260"/>
        <end position="467"/>
    </location>
</feature>
<feature type="domain" description="PAS" evidence="10">
    <location>
        <begin position="11"/>
        <end position="81"/>
    </location>
</feature>
<evidence type="ECO:0000256" key="8">
    <source>
        <dbReference type="ARBA" id="ARBA00023012"/>
    </source>
</evidence>
<dbReference type="PROSITE" id="PS50109">
    <property type="entry name" value="HIS_KIN"/>
    <property type="match status" value="1"/>
</dbReference>
<dbReference type="KEGG" id="ant:Arnit_1657"/>
<dbReference type="AlphaFoldDB" id="D5UZU2"/>
<keyword evidence="4" id="KW-0808">Transferase</keyword>
<dbReference type="CDD" id="cd00082">
    <property type="entry name" value="HisKA"/>
    <property type="match status" value="1"/>
</dbReference>
<dbReference type="GO" id="GO:0005524">
    <property type="term" value="F:ATP binding"/>
    <property type="evidence" value="ECO:0007669"/>
    <property type="project" value="UniProtKB-KW"/>
</dbReference>
<dbReference type="GO" id="GO:0000155">
    <property type="term" value="F:phosphorelay sensor kinase activity"/>
    <property type="evidence" value="ECO:0007669"/>
    <property type="project" value="InterPro"/>
</dbReference>
<dbReference type="SMART" id="SM00091">
    <property type="entry name" value="PAS"/>
    <property type="match status" value="2"/>
</dbReference>
<dbReference type="InterPro" id="IPR003661">
    <property type="entry name" value="HisK_dim/P_dom"/>
</dbReference>
<keyword evidence="6 12" id="KW-0418">Kinase</keyword>
<dbReference type="EC" id="2.7.13.3" evidence="2"/>
<keyword evidence="3" id="KW-0597">Phosphoprotein</keyword>
<organism evidence="12 13">
    <name type="scientific">Arcobacter nitrofigilis (strain ATCC 33309 / DSM 7299 / CCUG 15893 / LMG 7604 / NCTC 12251 / CI)</name>
    <name type="common">Campylobacter nitrofigilis</name>
    <dbReference type="NCBI Taxonomy" id="572480"/>
    <lineage>
        <taxon>Bacteria</taxon>
        <taxon>Pseudomonadati</taxon>
        <taxon>Campylobacterota</taxon>
        <taxon>Epsilonproteobacteria</taxon>
        <taxon>Campylobacterales</taxon>
        <taxon>Arcobacteraceae</taxon>
        <taxon>Arcobacter</taxon>
    </lineage>
</organism>
<evidence type="ECO:0000313" key="13">
    <source>
        <dbReference type="Proteomes" id="UP000000939"/>
    </source>
</evidence>
<evidence type="ECO:0000259" key="11">
    <source>
        <dbReference type="PROSITE" id="PS50113"/>
    </source>
</evidence>
<dbReference type="eggNOG" id="COG2202">
    <property type="taxonomic scope" value="Bacteria"/>
</dbReference>
<evidence type="ECO:0000256" key="3">
    <source>
        <dbReference type="ARBA" id="ARBA00022553"/>
    </source>
</evidence>
<dbReference type="InterPro" id="IPR036097">
    <property type="entry name" value="HisK_dim/P_sf"/>
</dbReference>
<dbReference type="EMBL" id="CP001999">
    <property type="protein sequence ID" value="ADG93311.1"/>
    <property type="molecule type" value="Genomic_DNA"/>
</dbReference>
<evidence type="ECO:0000259" key="9">
    <source>
        <dbReference type="PROSITE" id="PS50109"/>
    </source>
</evidence>
<dbReference type="SUPFAM" id="SSF55874">
    <property type="entry name" value="ATPase domain of HSP90 chaperone/DNA topoisomerase II/histidine kinase"/>
    <property type="match status" value="1"/>
</dbReference>
<protein>
    <recommendedName>
        <fullName evidence="2">histidine kinase</fullName>
        <ecNumber evidence="2">2.7.13.3</ecNumber>
    </recommendedName>
</protein>
<dbReference type="InterPro" id="IPR003594">
    <property type="entry name" value="HATPase_dom"/>
</dbReference>
<dbReference type="InterPro" id="IPR013767">
    <property type="entry name" value="PAS_fold"/>
</dbReference>
<keyword evidence="13" id="KW-1185">Reference proteome</keyword>
<evidence type="ECO:0000256" key="4">
    <source>
        <dbReference type="ARBA" id="ARBA00022679"/>
    </source>
</evidence>
<dbReference type="InterPro" id="IPR000014">
    <property type="entry name" value="PAS"/>
</dbReference>
<evidence type="ECO:0000256" key="5">
    <source>
        <dbReference type="ARBA" id="ARBA00022741"/>
    </source>
</evidence>
<dbReference type="SMART" id="SM00086">
    <property type="entry name" value="PAC"/>
    <property type="match status" value="2"/>
</dbReference>
<comment type="catalytic activity">
    <reaction evidence="1">
        <text>ATP + protein L-histidine = ADP + protein N-phospho-L-histidine.</text>
        <dbReference type="EC" id="2.7.13.3"/>
    </reaction>
</comment>
<dbReference type="GO" id="GO:0006355">
    <property type="term" value="P:regulation of DNA-templated transcription"/>
    <property type="evidence" value="ECO:0007669"/>
    <property type="project" value="InterPro"/>
</dbReference>
<dbReference type="CDD" id="cd00130">
    <property type="entry name" value="PAS"/>
    <property type="match status" value="2"/>
</dbReference>
<dbReference type="InterPro" id="IPR001610">
    <property type="entry name" value="PAC"/>
</dbReference>
<dbReference type="InterPro" id="IPR035965">
    <property type="entry name" value="PAS-like_dom_sf"/>
</dbReference>
<dbReference type="Pfam" id="PF02518">
    <property type="entry name" value="HATPase_c"/>
    <property type="match status" value="1"/>
</dbReference>
<reference evidence="12 13" key="1">
    <citation type="journal article" date="2010" name="Stand. Genomic Sci.">
        <title>Complete genome sequence of Arcobacter nitrofigilis type strain (CI).</title>
        <authorList>
            <person name="Pati A."/>
            <person name="Gronow S."/>
            <person name="Lapidus A."/>
            <person name="Copeland A."/>
            <person name="Glavina Del Rio T."/>
            <person name="Nolan M."/>
            <person name="Lucas S."/>
            <person name="Tice H."/>
            <person name="Cheng J.F."/>
            <person name="Han C."/>
            <person name="Chertkov O."/>
            <person name="Bruce D."/>
            <person name="Tapia R."/>
            <person name="Goodwin L."/>
            <person name="Pitluck S."/>
            <person name="Liolios K."/>
            <person name="Ivanova N."/>
            <person name="Mavromatis K."/>
            <person name="Chen A."/>
            <person name="Palaniappan K."/>
            <person name="Land M."/>
            <person name="Hauser L."/>
            <person name="Chang Y.J."/>
            <person name="Jeffries C.D."/>
            <person name="Detter J.C."/>
            <person name="Rohde M."/>
            <person name="Goker M."/>
            <person name="Bristow J."/>
            <person name="Eisen J.A."/>
            <person name="Markowitz V."/>
            <person name="Hugenholtz P."/>
            <person name="Klenk H.P."/>
            <person name="Kyrpides N.C."/>
        </authorList>
    </citation>
    <scope>NUCLEOTIDE SEQUENCE [LARGE SCALE GENOMIC DNA]</scope>
    <source>
        <strain evidence="13">ATCC 33309 / DSM 7299 / CCUG 15893 / LMG 7604 / NCTC 12251 / CI</strain>
    </source>
</reference>
<keyword evidence="8" id="KW-0902">Two-component regulatory system</keyword>
<dbReference type="eggNOG" id="COG4191">
    <property type="taxonomic scope" value="Bacteria"/>
</dbReference>
<dbReference type="Gene3D" id="1.10.287.130">
    <property type="match status" value="1"/>
</dbReference>
<keyword evidence="7" id="KW-0067">ATP-binding</keyword>
<evidence type="ECO:0000256" key="1">
    <source>
        <dbReference type="ARBA" id="ARBA00000085"/>
    </source>
</evidence>
<evidence type="ECO:0000313" key="12">
    <source>
        <dbReference type="EMBL" id="ADG93311.1"/>
    </source>
</evidence>
<keyword evidence="5" id="KW-0547">Nucleotide-binding</keyword>
<dbReference type="Gene3D" id="3.30.450.20">
    <property type="entry name" value="PAS domain"/>
    <property type="match status" value="2"/>
</dbReference>
<dbReference type="SUPFAM" id="SSF55785">
    <property type="entry name" value="PYP-like sensor domain (PAS domain)"/>
    <property type="match status" value="2"/>
</dbReference>
<dbReference type="RefSeq" id="WP_013135456.1">
    <property type="nucleotide sequence ID" value="NC_014166.1"/>
</dbReference>
<proteinExistence type="predicted"/>
<evidence type="ECO:0000256" key="6">
    <source>
        <dbReference type="ARBA" id="ARBA00022777"/>
    </source>
</evidence>
<evidence type="ECO:0000256" key="7">
    <source>
        <dbReference type="ARBA" id="ARBA00022840"/>
    </source>
</evidence>
<dbReference type="InterPro" id="IPR005467">
    <property type="entry name" value="His_kinase_dom"/>
</dbReference>
<dbReference type="NCBIfam" id="TIGR00229">
    <property type="entry name" value="sensory_box"/>
    <property type="match status" value="2"/>
</dbReference>
<dbReference type="PANTHER" id="PTHR43065">
    <property type="entry name" value="SENSOR HISTIDINE KINASE"/>
    <property type="match status" value="1"/>
</dbReference>
<dbReference type="InterPro" id="IPR004358">
    <property type="entry name" value="Sig_transdc_His_kin-like_C"/>
</dbReference>
<name>D5UZU2_ARCNC</name>
<dbReference type="SMART" id="SM00387">
    <property type="entry name" value="HATPase_c"/>
    <property type="match status" value="1"/>
</dbReference>
<dbReference type="Pfam" id="PF00989">
    <property type="entry name" value="PAS"/>
    <property type="match status" value="1"/>
</dbReference>
<dbReference type="PANTHER" id="PTHR43065:SF10">
    <property type="entry name" value="PEROXIDE STRESS-ACTIVATED HISTIDINE KINASE MAK3"/>
    <property type="match status" value="1"/>
</dbReference>
<dbReference type="Gene3D" id="3.30.565.10">
    <property type="entry name" value="Histidine kinase-like ATPase, C-terminal domain"/>
    <property type="match status" value="1"/>
</dbReference>
<dbReference type="InterPro" id="IPR000700">
    <property type="entry name" value="PAS-assoc_C"/>
</dbReference>
<dbReference type="HOGENOM" id="CLU_578276_0_0_7"/>
<dbReference type="InterPro" id="IPR036890">
    <property type="entry name" value="HATPase_C_sf"/>
</dbReference>
<feature type="domain" description="PAC" evidence="11">
    <location>
        <begin position="194"/>
        <end position="246"/>
    </location>
</feature>
<gene>
    <name evidence="12" type="ordered locus">Arnit_1657</name>
</gene>
<feature type="domain" description="PAS" evidence="10">
    <location>
        <begin position="140"/>
        <end position="191"/>
    </location>
</feature>
<dbReference type="PRINTS" id="PR00344">
    <property type="entry name" value="BCTRLSENSOR"/>
</dbReference>
<dbReference type="Proteomes" id="UP000000939">
    <property type="component" value="Chromosome"/>
</dbReference>
<accession>D5UZU2</accession>
<evidence type="ECO:0000259" key="10">
    <source>
        <dbReference type="PROSITE" id="PS50112"/>
    </source>
</evidence>
<dbReference type="OrthoDB" id="9795133at2"/>
<dbReference type="STRING" id="572480.Arnit_1657"/>
<dbReference type="PROSITE" id="PS50112">
    <property type="entry name" value="PAS"/>
    <property type="match status" value="2"/>
</dbReference>
<evidence type="ECO:0000256" key="2">
    <source>
        <dbReference type="ARBA" id="ARBA00012438"/>
    </source>
</evidence>
<dbReference type="PROSITE" id="PS50113">
    <property type="entry name" value="PAC"/>
    <property type="match status" value="1"/>
</dbReference>
<sequence>MGLDLEKLKNTNYELKEIINNSWDGIGIIDFKSKFLYVNDALSPILGYTNLELLASNFVDLVTESYKLSFMQFLKNNMINSYDAEMNLICIRKDTKPIYLKVTVSLMLNKKFFVLNTKDITKQISDDQILNEYVISSHTDKFGFITEVSDAFCKLTGYSKSELLGRSHAVIQHEDSPKELFKDLWDNIKSGKEWTGKIKNVKKNNDIFWVDIKIKPIYNKYGDITGFTALMFDITHTLEQSEKLLVQDNKLNIMAETIRTISHEWRQPLNTISIIAQKLSLDIDTTNPFYEGLKKITENVKTLSNTIEEFKSLIEFEGQKEIVGLKKLFETLIKPYKRVIDFQIICDDNLILETYQDRLVTVFNNLVQNSIEAMQKNMVEDNKKVIIEVKKMDDFVELSFHDNAGGIANDKISKIFEPYFSTKEEKHGVGLGLYIVKSIIEMHLKGTVEVSSIENETTIKIKLPIII</sequence>
<dbReference type="Pfam" id="PF13426">
    <property type="entry name" value="PAS_9"/>
    <property type="match status" value="1"/>
</dbReference>